<evidence type="ECO:0000256" key="8">
    <source>
        <dbReference type="ARBA" id="ARBA00077656"/>
    </source>
</evidence>
<evidence type="ECO:0000259" key="11">
    <source>
        <dbReference type="PROSITE" id="PS51767"/>
    </source>
</evidence>
<feature type="signal peptide" evidence="10">
    <location>
        <begin position="1"/>
        <end position="26"/>
    </location>
</feature>
<feature type="domain" description="Peptidase A1" evidence="11">
    <location>
        <begin position="72"/>
        <end position="429"/>
    </location>
</feature>
<dbReference type="GO" id="GO:0006508">
    <property type="term" value="P:proteolysis"/>
    <property type="evidence" value="ECO:0007669"/>
    <property type="project" value="UniProtKB-KW"/>
</dbReference>
<evidence type="ECO:0000256" key="3">
    <source>
        <dbReference type="ARBA" id="ARBA00022729"/>
    </source>
</evidence>
<evidence type="ECO:0000256" key="5">
    <source>
        <dbReference type="ARBA" id="ARBA00022750"/>
    </source>
</evidence>
<reference evidence="13" key="1">
    <citation type="submission" date="2016-06" db="EMBL/GenBank/DDBJ databases">
        <title>Parallel loss of symbiosis genes in relatives of nitrogen-fixing non-legume Parasponia.</title>
        <authorList>
            <person name="Van Velzen R."/>
            <person name="Holmer R."/>
            <person name="Bu F."/>
            <person name="Rutten L."/>
            <person name="Van Zeijl A."/>
            <person name="Liu W."/>
            <person name="Santuari L."/>
            <person name="Cao Q."/>
            <person name="Sharma T."/>
            <person name="Shen D."/>
            <person name="Roswanjaya Y."/>
            <person name="Wardhani T."/>
            <person name="Kalhor M.S."/>
            <person name="Jansen J."/>
            <person name="Van den Hoogen J."/>
            <person name="Gungor B."/>
            <person name="Hartog M."/>
            <person name="Hontelez J."/>
            <person name="Verver J."/>
            <person name="Yang W.-C."/>
            <person name="Schijlen E."/>
            <person name="Repin R."/>
            <person name="Schilthuizen M."/>
            <person name="Schranz E."/>
            <person name="Heidstra R."/>
            <person name="Miyata K."/>
            <person name="Fedorova E."/>
            <person name="Kohlen W."/>
            <person name="Bisseling T."/>
            <person name="Smit S."/>
            <person name="Geurts R."/>
        </authorList>
    </citation>
    <scope>NUCLEOTIDE SEQUENCE [LARGE SCALE GENOMIC DNA]</scope>
    <source>
        <strain evidence="13">cv. RG33-2</strain>
    </source>
</reference>
<evidence type="ECO:0000256" key="9">
    <source>
        <dbReference type="PIRSR" id="PIRSR601461-1"/>
    </source>
</evidence>
<protein>
    <recommendedName>
        <fullName evidence="7">Aspartic proteinase Asp1</fullName>
    </recommendedName>
    <alternativeName>
        <fullName evidence="8">Nucellin-like protein</fullName>
    </alternativeName>
</protein>
<comment type="similarity">
    <text evidence="1">Belongs to the peptidase A1 family.</text>
</comment>
<evidence type="ECO:0000313" key="12">
    <source>
        <dbReference type="EMBL" id="PON79894.1"/>
    </source>
</evidence>
<evidence type="ECO:0000256" key="6">
    <source>
        <dbReference type="ARBA" id="ARBA00022801"/>
    </source>
</evidence>
<keyword evidence="13" id="KW-1185">Reference proteome</keyword>
<keyword evidence="6" id="KW-0378">Hydrolase</keyword>
<dbReference type="InterPro" id="IPR021109">
    <property type="entry name" value="Peptidase_aspartic_dom_sf"/>
</dbReference>
<dbReference type="FunFam" id="2.40.70.10:FF:000027">
    <property type="entry name" value="Aspartic proteinase Asp1 isoform A"/>
    <property type="match status" value="1"/>
</dbReference>
<keyword evidence="4" id="KW-0677">Repeat</keyword>
<dbReference type="PROSITE" id="PS51767">
    <property type="entry name" value="PEPTIDASE_A1"/>
    <property type="match status" value="1"/>
</dbReference>
<keyword evidence="5" id="KW-0064">Aspartyl protease</keyword>
<dbReference type="InParanoid" id="A0A2P5E2X5"/>
<evidence type="ECO:0000256" key="7">
    <source>
        <dbReference type="ARBA" id="ARBA00068871"/>
    </source>
</evidence>
<sequence>MNLVKLGLWLWVLVLVMGWSIPSSSAAFFESQHKRKFMLPVPSASRPPLELNRRGSSVVFPIHGNVYPLGSYNVTLNIGQPPKPYFLDPDTGSDLTWLQCDAPCVRCTEAPHPLYRPSNDLVACRDPLCLSLHAPGTPTCENPSQCDYEVEYADGGSSLGVLVKDSFALNFTNGVQLKPRIALGLSLWFLSSASVVLRCGYDQIPGSSHHPLDGVLGLGRGKTSIVSQLNSQGLVRNVVGHCLSGRGGGFLFFGDGLYDSSRVTWAAMSREYSKHYSPGYAELKFDGKSTGLKNLLTIFDSGSSYTYLNSQAYHALTDLVKRELSGRVFKEAEDKTLSLCWKGKRPFKSIRDVRKYFKTIALEFTTGGQTQTYELPPEAYLIISSRGNVCLGILNGTEVGLQNSNIIGDVSMQDKMVIYDNEKQVIGWVTANCDKLPKTSAVSI</sequence>
<feature type="active site" evidence="9">
    <location>
        <position position="300"/>
    </location>
</feature>
<dbReference type="InterPro" id="IPR001461">
    <property type="entry name" value="Aspartic_peptidase_A1"/>
</dbReference>
<accession>A0A2P5E2X5</accession>
<dbReference type="InterPro" id="IPR032799">
    <property type="entry name" value="TAXi_C"/>
</dbReference>
<feature type="active site" evidence="9">
    <location>
        <position position="90"/>
    </location>
</feature>
<evidence type="ECO:0000256" key="1">
    <source>
        <dbReference type="ARBA" id="ARBA00007447"/>
    </source>
</evidence>
<comment type="caution">
    <text evidence="12">The sequence shown here is derived from an EMBL/GenBank/DDBJ whole genome shotgun (WGS) entry which is preliminary data.</text>
</comment>
<dbReference type="Proteomes" id="UP000237000">
    <property type="component" value="Unassembled WGS sequence"/>
</dbReference>
<proteinExistence type="inferred from homology"/>
<dbReference type="Gene3D" id="2.40.70.10">
    <property type="entry name" value="Acid Proteases"/>
    <property type="match status" value="2"/>
</dbReference>
<dbReference type="STRING" id="63057.A0A2P5E2X5"/>
<gene>
    <name evidence="12" type="ORF">TorRG33x02_235130</name>
</gene>
<evidence type="ECO:0000256" key="2">
    <source>
        <dbReference type="ARBA" id="ARBA00022670"/>
    </source>
</evidence>
<dbReference type="AlphaFoldDB" id="A0A2P5E2X5"/>
<dbReference type="InterPro" id="IPR033121">
    <property type="entry name" value="PEPTIDASE_A1"/>
</dbReference>
<dbReference type="InterPro" id="IPR032861">
    <property type="entry name" value="TAXi_N"/>
</dbReference>
<dbReference type="PANTHER" id="PTHR13683">
    <property type="entry name" value="ASPARTYL PROTEASES"/>
    <property type="match status" value="1"/>
</dbReference>
<keyword evidence="3 10" id="KW-0732">Signal</keyword>
<keyword evidence="2" id="KW-0645">Protease</keyword>
<feature type="chain" id="PRO_5015144743" description="Aspartic proteinase Asp1" evidence="10">
    <location>
        <begin position="27"/>
        <end position="444"/>
    </location>
</feature>
<dbReference type="Pfam" id="PF14541">
    <property type="entry name" value="TAXi_C"/>
    <property type="match status" value="1"/>
</dbReference>
<evidence type="ECO:0000313" key="13">
    <source>
        <dbReference type="Proteomes" id="UP000237000"/>
    </source>
</evidence>
<evidence type="ECO:0000256" key="4">
    <source>
        <dbReference type="ARBA" id="ARBA00022737"/>
    </source>
</evidence>
<dbReference type="OrthoDB" id="2747330at2759"/>
<dbReference type="FunFam" id="2.40.70.10:FF:000015">
    <property type="entry name" value="Aspartyl protease family protein"/>
    <property type="match status" value="1"/>
</dbReference>
<dbReference type="SUPFAM" id="SSF50630">
    <property type="entry name" value="Acid proteases"/>
    <property type="match status" value="1"/>
</dbReference>
<dbReference type="GO" id="GO:0004190">
    <property type="term" value="F:aspartic-type endopeptidase activity"/>
    <property type="evidence" value="ECO:0007669"/>
    <property type="project" value="UniProtKB-KW"/>
</dbReference>
<dbReference type="Pfam" id="PF14543">
    <property type="entry name" value="TAXi_N"/>
    <property type="match status" value="1"/>
</dbReference>
<dbReference type="EMBL" id="JXTC01000233">
    <property type="protein sequence ID" value="PON79894.1"/>
    <property type="molecule type" value="Genomic_DNA"/>
</dbReference>
<organism evidence="12 13">
    <name type="scientific">Trema orientale</name>
    <name type="common">Charcoal tree</name>
    <name type="synonym">Celtis orientalis</name>
    <dbReference type="NCBI Taxonomy" id="63057"/>
    <lineage>
        <taxon>Eukaryota</taxon>
        <taxon>Viridiplantae</taxon>
        <taxon>Streptophyta</taxon>
        <taxon>Embryophyta</taxon>
        <taxon>Tracheophyta</taxon>
        <taxon>Spermatophyta</taxon>
        <taxon>Magnoliopsida</taxon>
        <taxon>eudicotyledons</taxon>
        <taxon>Gunneridae</taxon>
        <taxon>Pentapetalae</taxon>
        <taxon>rosids</taxon>
        <taxon>fabids</taxon>
        <taxon>Rosales</taxon>
        <taxon>Cannabaceae</taxon>
        <taxon>Trema</taxon>
    </lineage>
</organism>
<dbReference type="PANTHER" id="PTHR13683:SF800">
    <property type="entry name" value="EUKARYOTIC ASPARTYL PROTEASE FAMILY PROTEIN"/>
    <property type="match status" value="1"/>
</dbReference>
<dbReference type="FunCoup" id="A0A2P5E2X5">
    <property type="interactions" value="20"/>
</dbReference>
<dbReference type="PRINTS" id="PR00792">
    <property type="entry name" value="PEPSIN"/>
</dbReference>
<name>A0A2P5E2X5_TREOI</name>
<evidence type="ECO:0000256" key="10">
    <source>
        <dbReference type="SAM" id="SignalP"/>
    </source>
</evidence>